<feature type="transmembrane region" description="Helical" evidence="9">
    <location>
        <begin position="326"/>
        <end position="347"/>
    </location>
</feature>
<feature type="transmembrane region" description="Helical" evidence="9">
    <location>
        <begin position="557"/>
        <end position="578"/>
    </location>
</feature>
<dbReference type="Proteomes" id="UP000253426">
    <property type="component" value="Unassembled WGS sequence"/>
</dbReference>
<evidence type="ECO:0000256" key="5">
    <source>
        <dbReference type="ARBA" id="ARBA00022970"/>
    </source>
</evidence>
<dbReference type="PANTHER" id="PTHR11795:SF447">
    <property type="entry name" value="ABC TRANSPORTER PERMEASE PROTEIN"/>
    <property type="match status" value="1"/>
</dbReference>
<sequence length="592" mass="63420">MSPPLQSLQTLSLPVTSIFSLHVKALSRLLSLTLISGLLCSVSLLAETPRETIAKAALNEDSAKKREIITTLVGQGDEVIKTLMDDWKADKLFIHTTAAGEKVVVRLQDDKDDAGTQSAVRVDDGATLKDASGSPLRLVAKEQKAVEHDRGLRNAMKAVLDLLDLSSPDAKKRIQAVETLGAAQNAEKLPALEARAKVEQDPEVLRELKEAAALINLKNSSDDVKVAALKDLKELHAFSSYDLIKATLKEAETASKAPVVSAAKDALAAIDSHRTFVDFFGTIFRGISTGSILLIAALGLAITFGLMGVINMAHGEMIAVGAYTTYIVQNIFGAGVTIPLFGLSLAIPGMHATGAWYNSYFLFAIPASFFTAALVGIALERGIIQFLYRRPLESLLATWGVSLLLQQVFRLTFGANNVQVGSPSWLSGNWTISDIIFNWNRVFVIGFAIFIVFGTYLVLTKTSLGLLMRAVMQNRNMAACMGIRTSRVNMLTFGFGSGLAGLAGAFLSQITNTGPSLGQSYIVECFMTVVVGGVGNIAGTVTSAVGIGMADQSIQQILLNPVMGKILVLVGIILFLQWRPAGIFVTRSRSLD</sequence>
<dbReference type="NCBIfam" id="TIGR03409">
    <property type="entry name" value="urea_trans_UrtB"/>
    <property type="match status" value="1"/>
</dbReference>
<keyword evidence="5" id="KW-0029">Amino-acid transport</keyword>
<feature type="transmembrane region" description="Helical" evidence="9">
    <location>
        <begin position="442"/>
        <end position="467"/>
    </location>
</feature>
<reference evidence="10 11" key="1">
    <citation type="submission" date="2018-06" db="EMBL/GenBank/DDBJ databases">
        <title>Genomic Encyclopedia of Type Strains, Phase IV (KMG-IV): sequencing the most valuable type-strain genomes for metagenomic binning, comparative biology and taxonomic classification.</title>
        <authorList>
            <person name="Goeker M."/>
        </authorList>
    </citation>
    <scope>NUCLEOTIDE SEQUENCE [LARGE SCALE GENOMIC DNA]</scope>
    <source>
        <strain evidence="10 11">DSM 25532</strain>
    </source>
</reference>
<dbReference type="CDD" id="cd06582">
    <property type="entry name" value="TM_PBP1_LivH_like"/>
    <property type="match status" value="1"/>
</dbReference>
<evidence type="ECO:0000256" key="3">
    <source>
        <dbReference type="ARBA" id="ARBA00022475"/>
    </source>
</evidence>
<dbReference type="InterPro" id="IPR052157">
    <property type="entry name" value="BCAA_transport_permease"/>
</dbReference>
<feature type="transmembrane region" description="Helical" evidence="9">
    <location>
        <begin position="488"/>
        <end position="509"/>
    </location>
</feature>
<accession>A0A366HWJ9</accession>
<comment type="subcellular location">
    <subcellularLocation>
        <location evidence="1">Cell membrane</location>
        <topology evidence="1">Multi-pass membrane protein</topology>
    </subcellularLocation>
</comment>
<keyword evidence="3" id="KW-1003">Cell membrane</keyword>
<gene>
    <name evidence="10" type="ORF">DES53_101754</name>
</gene>
<dbReference type="InterPro" id="IPR017779">
    <property type="entry name" value="ABC_UrtB_bac"/>
</dbReference>
<proteinExistence type="inferred from homology"/>
<comment type="caution">
    <text evidence="10">The sequence shown here is derived from an EMBL/GenBank/DDBJ whole genome shotgun (WGS) entry which is preliminary data.</text>
</comment>
<evidence type="ECO:0000256" key="4">
    <source>
        <dbReference type="ARBA" id="ARBA00022692"/>
    </source>
</evidence>
<evidence type="ECO:0000256" key="6">
    <source>
        <dbReference type="ARBA" id="ARBA00022989"/>
    </source>
</evidence>
<protein>
    <submittedName>
        <fullName evidence="10">Amino acid/amide ABC transporter membrane protein 1 (HAAT family)</fullName>
    </submittedName>
</protein>
<dbReference type="OrthoDB" id="9807115at2"/>
<dbReference type="PANTHER" id="PTHR11795">
    <property type="entry name" value="BRANCHED-CHAIN AMINO ACID TRANSPORT SYSTEM PERMEASE PROTEIN LIVH"/>
    <property type="match status" value="1"/>
</dbReference>
<feature type="transmembrane region" description="Helical" evidence="9">
    <location>
        <begin position="292"/>
        <end position="314"/>
    </location>
</feature>
<feature type="transmembrane region" description="Helical" evidence="9">
    <location>
        <begin position="359"/>
        <end position="379"/>
    </location>
</feature>
<keyword evidence="7 9" id="KW-0472">Membrane</keyword>
<dbReference type="InterPro" id="IPR001851">
    <property type="entry name" value="ABC_transp_permease"/>
</dbReference>
<keyword evidence="11" id="KW-1185">Reference proteome</keyword>
<dbReference type="GO" id="GO:0022857">
    <property type="term" value="F:transmembrane transporter activity"/>
    <property type="evidence" value="ECO:0007669"/>
    <property type="project" value="InterPro"/>
</dbReference>
<keyword evidence="4 9" id="KW-0812">Transmembrane</keyword>
<name>A0A366HWJ9_9BACT</name>
<dbReference type="AlphaFoldDB" id="A0A366HWJ9"/>
<evidence type="ECO:0000313" key="11">
    <source>
        <dbReference type="Proteomes" id="UP000253426"/>
    </source>
</evidence>
<keyword evidence="6 9" id="KW-1133">Transmembrane helix</keyword>
<dbReference type="GO" id="GO:0005886">
    <property type="term" value="C:plasma membrane"/>
    <property type="evidence" value="ECO:0007669"/>
    <property type="project" value="UniProtKB-SubCell"/>
</dbReference>
<dbReference type="EMBL" id="QNRR01000001">
    <property type="protein sequence ID" value="RBP47954.1"/>
    <property type="molecule type" value="Genomic_DNA"/>
</dbReference>
<keyword evidence="2" id="KW-0813">Transport</keyword>
<comment type="similarity">
    <text evidence="8">Belongs to the binding-protein-dependent transport system permease family. LivHM subfamily.</text>
</comment>
<dbReference type="Pfam" id="PF02653">
    <property type="entry name" value="BPD_transp_2"/>
    <property type="match status" value="1"/>
</dbReference>
<feature type="transmembrane region" description="Helical" evidence="9">
    <location>
        <begin position="391"/>
        <end position="409"/>
    </location>
</feature>
<dbReference type="GO" id="GO:0006865">
    <property type="term" value="P:amino acid transport"/>
    <property type="evidence" value="ECO:0007669"/>
    <property type="project" value="UniProtKB-KW"/>
</dbReference>
<evidence type="ECO:0000256" key="8">
    <source>
        <dbReference type="ARBA" id="ARBA00037998"/>
    </source>
</evidence>
<feature type="transmembrane region" description="Helical" evidence="9">
    <location>
        <begin position="521"/>
        <end position="545"/>
    </location>
</feature>
<organism evidence="10 11">
    <name type="scientific">Roseimicrobium gellanilyticum</name>
    <dbReference type="NCBI Taxonomy" id="748857"/>
    <lineage>
        <taxon>Bacteria</taxon>
        <taxon>Pseudomonadati</taxon>
        <taxon>Verrucomicrobiota</taxon>
        <taxon>Verrucomicrobiia</taxon>
        <taxon>Verrucomicrobiales</taxon>
        <taxon>Verrucomicrobiaceae</taxon>
        <taxon>Roseimicrobium</taxon>
    </lineage>
</organism>
<evidence type="ECO:0000256" key="7">
    <source>
        <dbReference type="ARBA" id="ARBA00023136"/>
    </source>
</evidence>
<evidence type="ECO:0000313" key="10">
    <source>
        <dbReference type="EMBL" id="RBP47954.1"/>
    </source>
</evidence>
<evidence type="ECO:0000256" key="2">
    <source>
        <dbReference type="ARBA" id="ARBA00022448"/>
    </source>
</evidence>
<evidence type="ECO:0000256" key="1">
    <source>
        <dbReference type="ARBA" id="ARBA00004651"/>
    </source>
</evidence>
<evidence type="ECO:0000256" key="9">
    <source>
        <dbReference type="SAM" id="Phobius"/>
    </source>
</evidence>